<dbReference type="EMBL" id="JARHUD010000001">
    <property type="protein sequence ID" value="MDF2094523.1"/>
    <property type="molecule type" value="Genomic_DNA"/>
</dbReference>
<dbReference type="Gene3D" id="1.50.10.100">
    <property type="entry name" value="Chondroitin AC/alginate lyase"/>
    <property type="match status" value="1"/>
</dbReference>
<dbReference type="PANTHER" id="PTHR39210:SF1">
    <property type="entry name" value="HEPARIN-SULFATE LYASE"/>
    <property type="match status" value="1"/>
</dbReference>
<reference evidence="8 9" key="1">
    <citation type="submission" date="2023-03" db="EMBL/GenBank/DDBJ databases">
        <title>Fodinicurvata sp. CAU 1616 isolated from sea sendiment.</title>
        <authorList>
            <person name="Kim W."/>
        </authorList>
    </citation>
    <scope>NUCLEOTIDE SEQUENCE [LARGE SCALE GENOMIC DNA]</scope>
    <source>
        <strain evidence="8 9">CAU 1616</strain>
    </source>
</reference>
<evidence type="ECO:0000256" key="5">
    <source>
        <dbReference type="SAM" id="MobiDB-lite"/>
    </source>
</evidence>
<evidence type="ECO:0000256" key="2">
    <source>
        <dbReference type="ARBA" id="ARBA00022729"/>
    </source>
</evidence>
<evidence type="ECO:0000259" key="6">
    <source>
        <dbReference type="Pfam" id="PF07940"/>
    </source>
</evidence>
<dbReference type="PANTHER" id="PTHR39210">
    <property type="entry name" value="HEPARIN-SULFATE LYASE"/>
    <property type="match status" value="1"/>
</dbReference>
<dbReference type="InterPro" id="IPR012480">
    <property type="entry name" value="Hepar_II_III_C"/>
</dbReference>
<keyword evidence="3" id="KW-0574">Periplasm</keyword>
<comment type="subcellular location">
    <subcellularLocation>
        <location evidence="1">Periplasm</location>
    </subcellularLocation>
</comment>
<evidence type="ECO:0000256" key="1">
    <source>
        <dbReference type="ARBA" id="ARBA00004418"/>
    </source>
</evidence>
<evidence type="ECO:0000256" key="4">
    <source>
        <dbReference type="ARBA" id="ARBA00023239"/>
    </source>
</evidence>
<gene>
    <name evidence="8" type="ORF">P2G67_00875</name>
</gene>
<dbReference type="InterPro" id="IPR008929">
    <property type="entry name" value="Chondroitin_lyas"/>
</dbReference>
<dbReference type="InterPro" id="IPR031680">
    <property type="entry name" value="Hepar_II_III_N"/>
</dbReference>
<dbReference type="Gene3D" id="2.70.98.70">
    <property type="match status" value="1"/>
</dbReference>
<feature type="domain" description="Heparin-sulfate lyase N-terminal" evidence="7">
    <location>
        <begin position="123"/>
        <end position="294"/>
    </location>
</feature>
<dbReference type="Pfam" id="PF07940">
    <property type="entry name" value="Hepar_II_III_C"/>
    <property type="match status" value="1"/>
</dbReference>
<name>A0ABT5YHY3_9PROT</name>
<dbReference type="Proteomes" id="UP001215503">
    <property type="component" value="Unassembled WGS sequence"/>
</dbReference>
<organism evidence="8 9">
    <name type="scientific">Aquibaculum arenosum</name>
    <dbReference type="NCBI Taxonomy" id="3032591"/>
    <lineage>
        <taxon>Bacteria</taxon>
        <taxon>Pseudomonadati</taxon>
        <taxon>Pseudomonadota</taxon>
        <taxon>Alphaproteobacteria</taxon>
        <taxon>Rhodospirillales</taxon>
        <taxon>Rhodovibrionaceae</taxon>
        <taxon>Aquibaculum</taxon>
    </lineage>
</organism>
<protein>
    <submittedName>
        <fullName evidence="8">Heparinase II/III family protein</fullName>
    </submittedName>
</protein>
<sequence>MAEEPRTAAPPEAVRPPPARSKRRSNAVRPDPGFLDHLQALRAMPRGLLLGRIAYRLRRPLMALPFYVALLPGSRAAQPLTLPPDPWPGDAAQGAALVEGRFRFAGLTLREPKPLWKPRGATSEWQAEMHAFAWLRDLRACNGDAARRLARSMTAEWIETFGSRWSEPAWEPLVVGRRLSHWMGQYDFFASSGEIEFRKALLHSAARQANHLARVLPAGLAGADLILAVRGLALAGTCLPGGEKWLHRALDLLVNELPEQILPDGGHCERSPARHLGVLRDLVDIKSTLHAAGVEPPGELQLAIESMGPTLRLYQHGDGGLGLFNGSQAEQGFKVDMVLRRADARRRPRLSAPQTGFQRIQAGRTLVMVDAGVPAPPGLDRYAHAGTLAMEVSVGRERLVVNCGAPGAGAAGRHWRQAVRATAAHSTLTLAETNSAALATRKHFLGPSLLQRPETVHCRREEQEGAALLEMQHDGYRLPYGAIHHRRLYLGPGGDDLRGEDRVEVLDPDKAVGLPYAIRFHLHPDVQAALLTGGGVLLRLAKGGGWRLRAAGAEELTLEESIYFGDGEARRTTQLVLFGHLDTKGVQVKWALHRETTPR</sequence>
<proteinExistence type="predicted"/>
<dbReference type="Pfam" id="PF16889">
    <property type="entry name" value="Hepar_II_III_N"/>
    <property type="match status" value="1"/>
</dbReference>
<evidence type="ECO:0000256" key="3">
    <source>
        <dbReference type="ARBA" id="ARBA00022764"/>
    </source>
</evidence>
<feature type="region of interest" description="Disordered" evidence="5">
    <location>
        <begin position="1"/>
        <end position="32"/>
    </location>
</feature>
<keyword evidence="2" id="KW-0732">Signal</keyword>
<dbReference type="RefSeq" id="WP_275819106.1">
    <property type="nucleotide sequence ID" value="NZ_JARHUD010000001.1"/>
</dbReference>
<comment type="caution">
    <text evidence="8">The sequence shown here is derived from an EMBL/GenBank/DDBJ whole genome shotgun (WGS) entry which is preliminary data.</text>
</comment>
<evidence type="ECO:0000259" key="7">
    <source>
        <dbReference type="Pfam" id="PF16889"/>
    </source>
</evidence>
<evidence type="ECO:0000313" key="8">
    <source>
        <dbReference type="EMBL" id="MDF2094523.1"/>
    </source>
</evidence>
<keyword evidence="4" id="KW-0456">Lyase</keyword>
<accession>A0ABT5YHY3</accession>
<feature type="domain" description="Heparinase II/III-like C-terminal" evidence="6">
    <location>
        <begin position="345"/>
        <end position="591"/>
    </location>
</feature>
<keyword evidence="9" id="KW-1185">Reference proteome</keyword>
<evidence type="ECO:0000313" key="9">
    <source>
        <dbReference type="Proteomes" id="UP001215503"/>
    </source>
</evidence>